<accession>Q89CU7</accession>
<dbReference type="eggNOG" id="ENOG5031CTG">
    <property type="taxonomic scope" value="Bacteria"/>
</dbReference>
<evidence type="ECO:0000313" key="1">
    <source>
        <dbReference type="EMBL" id="BAC52963.1"/>
    </source>
</evidence>
<dbReference type="Proteomes" id="UP000002526">
    <property type="component" value="Chromosome"/>
</dbReference>
<dbReference type="EnsemblBacteria" id="BAC52963">
    <property type="protein sequence ID" value="BAC52963"/>
    <property type="gene ID" value="BAC52963"/>
</dbReference>
<name>Q89CU7_BRADU</name>
<reference evidence="2" key="1">
    <citation type="journal article" date="2002" name="DNA Res.">
        <title>Complete genomic sequence of nitrogen-fixing symbiotic bacterium Bradyrhizobium japonicum USDA110.</title>
        <authorList>
            <person name="Kaneko T."/>
            <person name="Nakamura Y."/>
            <person name="Sato S."/>
            <person name="Minamisawa K."/>
            <person name="Uchiumi T."/>
            <person name="Sasamoto S."/>
            <person name="Watanabe A."/>
            <person name="Idesawa K."/>
            <person name="Iriguchi M."/>
            <person name="Kawashima K."/>
            <person name="Kohara M."/>
            <person name="Matsumoto M."/>
            <person name="Shimpo S."/>
            <person name="Tsuruoka H."/>
            <person name="Wada T."/>
            <person name="Yamada M."/>
            <person name="Tabata S."/>
        </authorList>
    </citation>
    <scope>NUCLEOTIDE SEQUENCE [LARGE SCALE GENOMIC DNA]</scope>
    <source>
        <strain evidence="2">JCM 10833 / BCRC 13528 / IAM 13628 / NBRC 14792 / USDA 110</strain>
    </source>
</reference>
<sequence length="103" mass="11014">MKTMINDRLLRPPPMARIRKIGIIGTALLLLGPMAASTVLGAGTRISEGFEPFEKSANERIAQAFEDIRDLAPISDELNTALASLSQSVQGAQKPPVQAEGNE</sequence>
<evidence type="ECO:0000313" key="2">
    <source>
        <dbReference type="Proteomes" id="UP000002526"/>
    </source>
</evidence>
<protein>
    <submittedName>
        <fullName evidence="1">Blr7698 protein</fullName>
    </submittedName>
</protein>
<dbReference type="AlphaFoldDB" id="Q89CU7"/>
<dbReference type="InParanoid" id="Q89CU7"/>
<proteinExistence type="predicted"/>
<keyword evidence="2" id="KW-1185">Reference proteome</keyword>
<organism evidence="1 2">
    <name type="scientific">Bradyrhizobium diazoefficiens (strain JCM 10833 / BCRC 13528 / IAM 13628 / NBRC 14792 / USDA 110)</name>
    <dbReference type="NCBI Taxonomy" id="224911"/>
    <lineage>
        <taxon>Bacteria</taxon>
        <taxon>Pseudomonadati</taxon>
        <taxon>Pseudomonadota</taxon>
        <taxon>Alphaproteobacteria</taxon>
        <taxon>Hyphomicrobiales</taxon>
        <taxon>Nitrobacteraceae</taxon>
        <taxon>Bradyrhizobium</taxon>
    </lineage>
</organism>
<dbReference type="PATRIC" id="fig|224911.44.peg.7832"/>
<dbReference type="OrthoDB" id="8242561at2"/>
<gene>
    <name evidence="1" type="ordered locus">blr7698</name>
</gene>
<dbReference type="EMBL" id="BA000040">
    <property type="protein sequence ID" value="BAC52963.1"/>
    <property type="molecule type" value="Genomic_DNA"/>
</dbReference>
<dbReference type="HOGENOM" id="CLU_2258307_0_0_5"/>
<dbReference type="KEGG" id="bja:blr7698"/>